<evidence type="ECO:0000313" key="3">
    <source>
        <dbReference type="Proteomes" id="UP001285908"/>
    </source>
</evidence>
<dbReference type="Proteomes" id="UP001285908">
    <property type="component" value="Unassembled WGS sequence"/>
</dbReference>
<sequence length="109" mass="11726">MCRREVLEEPEGYTDCGGAENAVDQHIETASYWLDARWLATFISSAGSIAETGVPSSKHHNSIGKSPGASVWAGHGVEWTDLTPPPPDAESTDSPQSDLKKLILAQDTF</sequence>
<name>A0AAJ0IH38_9PEZI</name>
<dbReference type="RefSeq" id="XP_062697694.1">
    <property type="nucleotide sequence ID" value="XM_062841098.1"/>
</dbReference>
<keyword evidence="3" id="KW-1185">Reference proteome</keyword>
<dbReference type="EMBL" id="JAULSX010000001">
    <property type="protein sequence ID" value="KAK3500061.1"/>
    <property type="molecule type" value="Genomic_DNA"/>
</dbReference>
<proteinExistence type="predicted"/>
<protein>
    <submittedName>
        <fullName evidence="2">Uncharacterized protein</fullName>
    </submittedName>
</protein>
<comment type="caution">
    <text evidence="2">The sequence shown here is derived from an EMBL/GenBank/DDBJ whole genome shotgun (WGS) entry which is preliminary data.</text>
</comment>
<feature type="region of interest" description="Disordered" evidence="1">
    <location>
        <begin position="51"/>
        <end position="100"/>
    </location>
</feature>
<evidence type="ECO:0000313" key="2">
    <source>
        <dbReference type="EMBL" id="KAK3500061.1"/>
    </source>
</evidence>
<dbReference type="AlphaFoldDB" id="A0AAJ0IH38"/>
<gene>
    <name evidence="2" type="ORF">B0T23DRAFT_450731</name>
</gene>
<reference evidence="2 3" key="1">
    <citation type="journal article" date="2023" name="Mol. Phylogenet. Evol.">
        <title>Genome-scale phylogeny and comparative genomics of the fungal order Sordariales.</title>
        <authorList>
            <person name="Hensen N."/>
            <person name="Bonometti L."/>
            <person name="Westerberg I."/>
            <person name="Brannstrom I.O."/>
            <person name="Guillou S."/>
            <person name="Cros-Aarteil S."/>
            <person name="Calhoun S."/>
            <person name="Haridas S."/>
            <person name="Kuo A."/>
            <person name="Mondo S."/>
            <person name="Pangilinan J."/>
            <person name="Riley R."/>
            <person name="LaButti K."/>
            <person name="Andreopoulos B."/>
            <person name="Lipzen A."/>
            <person name="Chen C."/>
            <person name="Yan M."/>
            <person name="Daum C."/>
            <person name="Ng V."/>
            <person name="Clum A."/>
            <person name="Steindorff A."/>
            <person name="Ohm R.A."/>
            <person name="Martin F."/>
            <person name="Silar P."/>
            <person name="Natvig D.O."/>
            <person name="Lalanne C."/>
            <person name="Gautier V."/>
            <person name="Ament-Velasquez S.L."/>
            <person name="Kruys A."/>
            <person name="Hutchinson M.I."/>
            <person name="Powell A.J."/>
            <person name="Barry K."/>
            <person name="Miller A.N."/>
            <person name="Grigoriev I.V."/>
            <person name="Debuchy R."/>
            <person name="Gladieux P."/>
            <person name="Hiltunen Thoren M."/>
            <person name="Johannesson H."/>
        </authorList>
    </citation>
    <scope>NUCLEOTIDE SEQUENCE [LARGE SCALE GENOMIC DNA]</scope>
    <source>
        <strain evidence="2 3">FGSC 10403</strain>
    </source>
</reference>
<dbReference type="GeneID" id="87878720"/>
<accession>A0AAJ0IH38</accession>
<evidence type="ECO:0000256" key="1">
    <source>
        <dbReference type="SAM" id="MobiDB-lite"/>
    </source>
</evidence>
<organism evidence="2 3">
    <name type="scientific">Neurospora hispaniola</name>
    <dbReference type="NCBI Taxonomy" id="588809"/>
    <lineage>
        <taxon>Eukaryota</taxon>
        <taxon>Fungi</taxon>
        <taxon>Dikarya</taxon>
        <taxon>Ascomycota</taxon>
        <taxon>Pezizomycotina</taxon>
        <taxon>Sordariomycetes</taxon>
        <taxon>Sordariomycetidae</taxon>
        <taxon>Sordariales</taxon>
        <taxon>Sordariaceae</taxon>
        <taxon>Neurospora</taxon>
    </lineage>
</organism>